<dbReference type="AlphaFoldDB" id="A0A914KHY7"/>
<keyword evidence="1" id="KW-1185">Reference proteome</keyword>
<name>A0A914KHY7_MELIC</name>
<protein>
    <submittedName>
        <fullName evidence="2">Secreted protein</fullName>
    </submittedName>
</protein>
<evidence type="ECO:0000313" key="2">
    <source>
        <dbReference type="WBParaSite" id="Minc3s00015g00982"/>
    </source>
</evidence>
<reference evidence="2" key="1">
    <citation type="submission" date="2022-11" db="UniProtKB">
        <authorList>
            <consortium name="WormBaseParasite"/>
        </authorList>
    </citation>
    <scope>IDENTIFICATION</scope>
</reference>
<evidence type="ECO:0000313" key="1">
    <source>
        <dbReference type="Proteomes" id="UP000887563"/>
    </source>
</evidence>
<dbReference type="WBParaSite" id="Minc3s00015g00982">
    <property type="protein sequence ID" value="Minc3s00015g00982"/>
    <property type="gene ID" value="Minc3s00015g00982"/>
</dbReference>
<organism evidence="1 2">
    <name type="scientific">Meloidogyne incognita</name>
    <name type="common">Southern root-knot nematode worm</name>
    <name type="synonym">Oxyuris incognita</name>
    <dbReference type="NCBI Taxonomy" id="6306"/>
    <lineage>
        <taxon>Eukaryota</taxon>
        <taxon>Metazoa</taxon>
        <taxon>Ecdysozoa</taxon>
        <taxon>Nematoda</taxon>
        <taxon>Chromadorea</taxon>
        <taxon>Rhabditida</taxon>
        <taxon>Tylenchina</taxon>
        <taxon>Tylenchomorpha</taxon>
        <taxon>Tylenchoidea</taxon>
        <taxon>Meloidogynidae</taxon>
        <taxon>Meloidogyninae</taxon>
        <taxon>Meloidogyne</taxon>
        <taxon>Meloidogyne incognita group</taxon>
    </lineage>
</organism>
<proteinExistence type="predicted"/>
<dbReference type="Proteomes" id="UP000887563">
    <property type="component" value="Unplaced"/>
</dbReference>
<sequence length="79" mass="9081">MNELTIVVPKSATRRRSTRTAFLVLPITTAICASIPTKVLTNECRALIRKCKVNRNNLLTFLLLKSKREIKIDYLRFTC</sequence>
<accession>A0A914KHY7</accession>